<keyword evidence="4" id="KW-0460">Magnesium</keyword>
<evidence type="ECO:0000256" key="4">
    <source>
        <dbReference type="ARBA" id="ARBA00022842"/>
    </source>
</evidence>
<evidence type="ECO:0000256" key="3">
    <source>
        <dbReference type="ARBA" id="ARBA00022723"/>
    </source>
</evidence>
<evidence type="ECO:0000313" key="6">
    <source>
        <dbReference type="Proteomes" id="UP000245368"/>
    </source>
</evidence>
<sequence>MIFDAVLFDMDGVLVDSEVVSGRVWLQTLAEHGLAFEENEFMARAVGSSMSNLYAGFERDHGWVRPEGFEERLTGRLNEAFAVVPEVPGAAQTLRALEAAGVPFAVASNSVRERLHAKLKAAGLTGLVGSHAYHPGDVHGLGKPLPDLYLYAARQLGAKITRCLVVEDSLPGLSAGLSAGATAWAFIGGSHDVDSAGLQEAGAERVVASHAELRALLGI</sequence>
<comment type="similarity">
    <text evidence="2">Belongs to the HAD-like hydrolase superfamily. CbbY/CbbZ/Gph/YieH family.</text>
</comment>
<dbReference type="SUPFAM" id="SSF56784">
    <property type="entry name" value="HAD-like"/>
    <property type="match status" value="1"/>
</dbReference>
<comment type="cofactor">
    <cofactor evidence="1">
        <name>Mg(2+)</name>
        <dbReference type="ChEBI" id="CHEBI:18420"/>
    </cofactor>
</comment>
<dbReference type="Gene3D" id="1.10.150.240">
    <property type="entry name" value="Putative phosphatase, domain 2"/>
    <property type="match status" value="1"/>
</dbReference>
<accession>A0A2Z3JNW6</accession>
<evidence type="ECO:0000256" key="2">
    <source>
        <dbReference type="ARBA" id="ARBA00006171"/>
    </source>
</evidence>
<dbReference type="KEGG" id="dez:DKM44_08305"/>
<evidence type="ECO:0000256" key="1">
    <source>
        <dbReference type="ARBA" id="ARBA00001946"/>
    </source>
</evidence>
<dbReference type="AlphaFoldDB" id="A0A2Z3JNW6"/>
<dbReference type="InterPro" id="IPR051600">
    <property type="entry name" value="Beta-PGM-like"/>
</dbReference>
<dbReference type="PRINTS" id="PR00413">
    <property type="entry name" value="HADHALOGNASE"/>
</dbReference>
<dbReference type="Proteomes" id="UP000245368">
    <property type="component" value="Chromosome"/>
</dbReference>
<dbReference type="Gene3D" id="3.40.50.1000">
    <property type="entry name" value="HAD superfamily/HAD-like"/>
    <property type="match status" value="1"/>
</dbReference>
<proteinExistence type="inferred from homology"/>
<dbReference type="InterPro" id="IPR023214">
    <property type="entry name" value="HAD_sf"/>
</dbReference>
<dbReference type="EMBL" id="CP029494">
    <property type="protein sequence ID" value="AWN23228.1"/>
    <property type="molecule type" value="Genomic_DNA"/>
</dbReference>
<dbReference type="InterPro" id="IPR006439">
    <property type="entry name" value="HAD-SF_hydro_IA"/>
</dbReference>
<dbReference type="PANTHER" id="PTHR46193">
    <property type="entry name" value="6-PHOSPHOGLUCONATE PHOSPHATASE"/>
    <property type="match status" value="1"/>
</dbReference>
<organism evidence="5 6">
    <name type="scientific">Deinococcus irradiatisoli</name>
    <dbReference type="NCBI Taxonomy" id="2202254"/>
    <lineage>
        <taxon>Bacteria</taxon>
        <taxon>Thermotogati</taxon>
        <taxon>Deinococcota</taxon>
        <taxon>Deinococci</taxon>
        <taxon>Deinococcales</taxon>
        <taxon>Deinococcaceae</taxon>
        <taxon>Deinococcus</taxon>
    </lineage>
</organism>
<dbReference type="GO" id="GO:0003824">
    <property type="term" value="F:catalytic activity"/>
    <property type="evidence" value="ECO:0007669"/>
    <property type="project" value="UniProtKB-ARBA"/>
</dbReference>
<reference evidence="5 6" key="1">
    <citation type="submission" date="2018-05" db="EMBL/GenBank/DDBJ databases">
        <title>Complete Genome Sequence of Deinococcus sp. strain 17bor-2.</title>
        <authorList>
            <person name="Srinivasan S."/>
        </authorList>
    </citation>
    <scope>NUCLEOTIDE SEQUENCE [LARGE SCALE GENOMIC DNA]</scope>
    <source>
        <strain evidence="5 6">17bor-2</strain>
    </source>
</reference>
<keyword evidence="3" id="KW-0479">Metal-binding</keyword>
<gene>
    <name evidence="5" type="ORF">DKM44_08305</name>
</gene>
<dbReference type="SFLD" id="SFLDG01129">
    <property type="entry name" value="C1.5:_HAD__Beta-PGM__Phosphata"/>
    <property type="match status" value="1"/>
</dbReference>
<dbReference type="SFLD" id="SFLDS00003">
    <property type="entry name" value="Haloacid_Dehalogenase"/>
    <property type="match status" value="1"/>
</dbReference>
<dbReference type="OrthoDB" id="9797743at2"/>
<evidence type="ECO:0000313" key="5">
    <source>
        <dbReference type="EMBL" id="AWN23228.1"/>
    </source>
</evidence>
<dbReference type="GO" id="GO:0046872">
    <property type="term" value="F:metal ion binding"/>
    <property type="evidence" value="ECO:0007669"/>
    <property type="project" value="UniProtKB-KW"/>
</dbReference>
<name>A0A2Z3JNW6_9DEIO</name>
<dbReference type="PANTHER" id="PTHR46193:SF10">
    <property type="entry name" value="6-PHOSPHOGLUCONATE PHOSPHATASE"/>
    <property type="match status" value="1"/>
</dbReference>
<dbReference type="RefSeq" id="WP_109826886.1">
    <property type="nucleotide sequence ID" value="NZ_CP029494.1"/>
</dbReference>
<protein>
    <submittedName>
        <fullName evidence="5">Beta-phosphoglucomutase</fullName>
    </submittedName>
</protein>
<dbReference type="Pfam" id="PF00702">
    <property type="entry name" value="Hydrolase"/>
    <property type="match status" value="1"/>
</dbReference>
<dbReference type="NCBIfam" id="TIGR01509">
    <property type="entry name" value="HAD-SF-IA-v3"/>
    <property type="match status" value="1"/>
</dbReference>
<keyword evidence="6" id="KW-1185">Reference proteome</keyword>
<dbReference type="InterPro" id="IPR023198">
    <property type="entry name" value="PGP-like_dom2"/>
</dbReference>
<dbReference type="InterPro" id="IPR036412">
    <property type="entry name" value="HAD-like_sf"/>
</dbReference>
<dbReference type="SFLD" id="SFLDG01135">
    <property type="entry name" value="C1.5.6:_HAD__Beta-PGM__Phospha"/>
    <property type="match status" value="1"/>
</dbReference>